<reference evidence="1 3" key="2">
    <citation type="journal article" date="2018" name="Plant J.">
        <title>The Physcomitrella patens chromosome-scale assembly reveals moss genome structure and evolution.</title>
        <authorList>
            <person name="Lang D."/>
            <person name="Ullrich K.K."/>
            <person name="Murat F."/>
            <person name="Fuchs J."/>
            <person name="Jenkins J."/>
            <person name="Haas F.B."/>
            <person name="Piednoel M."/>
            <person name="Gundlach H."/>
            <person name="Van Bel M."/>
            <person name="Meyberg R."/>
            <person name="Vives C."/>
            <person name="Morata J."/>
            <person name="Symeonidi A."/>
            <person name="Hiss M."/>
            <person name="Muchero W."/>
            <person name="Kamisugi Y."/>
            <person name="Saleh O."/>
            <person name="Blanc G."/>
            <person name="Decker E.L."/>
            <person name="van Gessel N."/>
            <person name="Grimwood J."/>
            <person name="Hayes R.D."/>
            <person name="Graham S.W."/>
            <person name="Gunter L.E."/>
            <person name="McDaniel S.F."/>
            <person name="Hoernstein S.N.W."/>
            <person name="Larsson A."/>
            <person name="Li F.W."/>
            <person name="Perroud P.F."/>
            <person name="Phillips J."/>
            <person name="Ranjan P."/>
            <person name="Rokshar D.S."/>
            <person name="Rothfels C.J."/>
            <person name="Schneider L."/>
            <person name="Shu S."/>
            <person name="Stevenson D.W."/>
            <person name="Thummler F."/>
            <person name="Tillich M."/>
            <person name="Villarreal Aguilar J.C."/>
            <person name="Widiez T."/>
            <person name="Wong G.K."/>
            <person name="Wymore A."/>
            <person name="Zhang Y."/>
            <person name="Zimmer A.D."/>
            <person name="Quatrano R.S."/>
            <person name="Mayer K.F.X."/>
            <person name="Goodstein D."/>
            <person name="Casacuberta J.M."/>
            <person name="Vandepoele K."/>
            <person name="Reski R."/>
            <person name="Cuming A.C."/>
            <person name="Tuskan G.A."/>
            <person name="Maumus F."/>
            <person name="Salse J."/>
            <person name="Schmutz J."/>
            <person name="Rensing S.A."/>
        </authorList>
    </citation>
    <scope>NUCLEOTIDE SEQUENCE [LARGE SCALE GENOMIC DNA]</scope>
    <source>
        <strain evidence="2 3">cv. Gransden 2004</strain>
    </source>
</reference>
<keyword evidence="3" id="KW-1185">Reference proteome</keyword>
<name>A0A2K1KEA5_PHYPA</name>
<organism evidence="1">
    <name type="scientific">Physcomitrium patens</name>
    <name type="common">Spreading-leaved earth moss</name>
    <name type="synonym">Physcomitrella patens</name>
    <dbReference type="NCBI Taxonomy" id="3218"/>
    <lineage>
        <taxon>Eukaryota</taxon>
        <taxon>Viridiplantae</taxon>
        <taxon>Streptophyta</taxon>
        <taxon>Embryophyta</taxon>
        <taxon>Bryophyta</taxon>
        <taxon>Bryophytina</taxon>
        <taxon>Bryopsida</taxon>
        <taxon>Funariidae</taxon>
        <taxon>Funariales</taxon>
        <taxon>Funariaceae</taxon>
        <taxon>Physcomitrium</taxon>
    </lineage>
</organism>
<accession>A0A2K1KEA5</accession>
<dbReference type="InParanoid" id="A0A2K1KEA5"/>
<dbReference type="Proteomes" id="UP000006727">
    <property type="component" value="Chromosome 6"/>
</dbReference>
<sequence>MLTYFHIVELLKFNVSSRSSRRHIYASIHKIRHHRRSKPLQLPYFRSGIEVHEQNCHILITPSTNLISIDSSCASVTLRGVVDRTDSLNRFSASYRSFAIAEACNEQLSRSPYQLKYGWEHVAMTISALQMIFALHNRIICSNGFGFFSLNPSTTCVALLIWALNCKACASKTCY</sequence>
<dbReference type="EMBL" id="ABEU02000006">
    <property type="protein sequence ID" value="PNR52112.1"/>
    <property type="molecule type" value="Genomic_DNA"/>
</dbReference>
<dbReference type="EnsemblPlants" id="Pp3c6_4209V3.1">
    <property type="protein sequence ID" value="PAC:32976102.CDS.1"/>
    <property type="gene ID" value="Pp3c6_4209"/>
</dbReference>
<protein>
    <submittedName>
        <fullName evidence="1 2">Uncharacterized protein</fullName>
    </submittedName>
</protein>
<proteinExistence type="predicted"/>
<reference evidence="2" key="3">
    <citation type="submission" date="2020-12" db="UniProtKB">
        <authorList>
            <consortium name="EnsemblPlants"/>
        </authorList>
    </citation>
    <scope>IDENTIFICATION</scope>
</reference>
<dbReference type="Gramene" id="Pp3c6_4209V3.1">
    <property type="protein sequence ID" value="PAC:32976102.CDS.1"/>
    <property type="gene ID" value="Pp3c6_4209"/>
</dbReference>
<reference evidence="1 3" key="1">
    <citation type="journal article" date="2008" name="Science">
        <title>The Physcomitrella genome reveals evolutionary insights into the conquest of land by plants.</title>
        <authorList>
            <person name="Rensing S."/>
            <person name="Lang D."/>
            <person name="Zimmer A."/>
            <person name="Terry A."/>
            <person name="Salamov A."/>
            <person name="Shapiro H."/>
            <person name="Nishiyama T."/>
            <person name="Perroud P.-F."/>
            <person name="Lindquist E."/>
            <person name="Kamisugi Y."/>
            <person name="Tanahashi T."/>
            <person name="Sakakibara K."/>
            <person name="Fujita T."/>
            <person name="Oishi K."/>
            <person name="Shin-I T."/>
            <person name="Kuroki Y."/>
            <person name="Toyoda A."/>
            <person name="Suzuki Y."/>
            <person name="Hashimoto A."/>
            <person name="Yamaguchi K."/>
            <person name="Sugano A."/>
            <person name="Kohara Y."/>
            <person name="Fujiyama A."/>
            <person name="Anterola A."/>
            <person name="Aoki S."/>
            <person name="Ashton N."/>
            <person name="Barbazuk W.B."/>
            <person name="Barker E."/>
            <person name="Bennetzen J."/>
            <person name="Bezanilla M."/>
            <person name="Blankenship R."/>
            <person name="Cho S.H."/>
            <person name="Dutcher S."/>
            <person name="Estelle M."/>
            <person name="Fawcett J.A."/>
            <person name="Gundlach H."/>
            <person name="Hanada K."/>
            <person name="Heyl A."/>
            <person name="Hicks K.A."/>
            <person name="Hugh J."/>
            <person name="Lohr M."/>
            <person name="Mayer K."/>
            <person name="Melkozernov A."/>
            <person name="Murata T."/>
            <person name="Nelson D."/>
            <person name="Pils B."/>
            <person name="Prigge M."/>
            <person name="Reiss B."/>
            <person name="Renner T."/>
            <person name="Rombauts S."/>
            <person name="Rushton P."/>
            <person name="Sanderfoot A."/>
            <person name="Schween G."/>
            <person name="Shiu S.-H."/>
            <person name="Stueber K."/>
            <person name="Theodoulou F.L."/>
            <person name="Tu H."/>
            <person name="Van de Peer Y."/>
            <person name="Verrier P.J."/>
            <person name="Waters E."/>
            <person name="Wood A."/>
            <person name="Yang L."/>
            <person name="Cove D."/>
            <person name="Cuming A."/>
            <person name="Hasebe M."/>
            <person name="Lucas S."/>
            <person name="Mishler D.B."/>
            <person name="Reski R."/>
            <person name="Grigoriev I."/>
            <person name="Quatrano R.S."/>
            <person name="Boore J.L."/>
        </authorList>
    </citation>
    <scope>NUCLEOTIDE SEQUENCE [LARGE SCALE GENOMIC DNA]</scope>
    <source>
        <strain evidence="2 3">cv. Gransden 2004</strain>
    </source>
</reference>
<evidence type="ECO:0000313" key="1">
    <source>
        <dbReference type="EMBL" id="PNR52112.1"/>
    </source>
</evidence>
<evidence type="ECO:0000313" key="3">
    <source>
        <dbReference type="Proteomes" id="UP000006727"/>
    </source>
</evidence>
<evidence type="ECO:0000313" key="2">
    <source>
        <dbReference type="EnsemblPlants" id="PAC:32976102.CDS.1"/>
    </source>
</evidence>
<dbReference type="AlphaFoldDB" id="A0A2K1KEA5"/>
<gene>
    <name evidence="1" type="ORF">PHYPA_008486</name>
</gene>